<keyword evidence="2 14" id="KW-0808">Transferase</keyword>
<evidence type="ECO:0000256" key="7">
    <source>
        <dbReference type="ARBA" id="ARBA00022842"/>
    </source>
</evidence>
<dbReference type="EC" id="2.7.1.6" evidence="10"/>
<dbReference type="InterPro" id="IPR014721">
    <property type="entry name" value="Ribsml_uS5_D2-typ_fold_subgr"/>
</dbReference>
<evidence type="ECO:0000313" key="15">
    <source>
        <dbReference type="Proteomes" id="UP000388235"/>
    </source>
</evidence>
<dbReference type="KEGG" id="llp:GH975_11365"/>
<keyword evidence="6" id="KW-0067">ATP-binding</keyword>
<dbReference type="InterPro" id="IPR006206">
    <property type="entry name" value="Mevalonate/galactokinase"/>
</dbReference>
<evidence type="ECO:0000256" key="5">
    <source>
        <dbReference type="ARBA" id="ARBA00022777"/>
    </source>
</evidence>
<keyword evidence="15" id="KW-1185">Reference proteome</keyword>
<evidence type="ECO:0000256" key="9">
    <source>
        <dbReference type="ARBA" id="ARBA00023277"/>
    </source>
</evidence>
<dbReference type="Pfam" id="PF08544">
    <property type="entry name" value="GHMP_kinases_C"/>
    <property type="match status" value="1"/>
</dbReference>
<gene>
    <name evidence="14" type="primary">galK</name>
    <name evidence="14" type="ORF">GH975_11365</name>
</gene>
<dbReference type="InterPro" id="IPR019741">
    <property type="entry name" value="Galactokinase_CS"/>
</dbReference>
<dbReference type="Gene3D" id="3.30.230.10">
    <property type="match status" value="1"/>
</dbReference>
<dbReference type="SUPFAM" id="SSF54211">
    <property type="entry name" value="Ribosomal protein S5 domain 2-like"/>
    <property type="match status" value="1"/>
</dbReference>
<dbReference type="GO" id="GO:0005829">
    <property type="term" value="C:cytosol"/>
    <property type="evidence" value="ECO:0007669"/>
    <property type="project" value="TreeGrafter"/>
</dbReference>
<sequence>MTIRAFAPGRVNLIGDHIDYLGGDVLPMALALGTRVSITPAATFEFISADYPEVWRGDHWPAPSGQWYDYLVGCLQIWPGPALTACRIYVAGDLPRGSGLSSSASLEVAVLTALNHALSGGLSATEIAVLGQRVEREWIGLNCGIMDQYASAHGRAGHALRINCGVPAHTDVALNLGDTEIWVVNSKAPRGLPGSLYNQRVAETAEIARCLGVTGALAHCPDDRIGELAPALQPRLRHVVSEQARVGEFVAAAASGDVATMGALMNASHDSLRDDYQVSGPDLDALQVALLECQGVLGARMTGGGFGGCVVALVAADAVTAMQAGVAQDYAEATGRVPDFIAGVPSAGAHIL</sequence>
<organism evidence="14 15">
    <name type="scientific">Litorivicinus lipolyticus</name>
    <dbReference type="NCBI Taxonomy" id="418701"/>
    <lineage>
        <taxon>Bacteria</taxon>
        <taxon>Pseudomonadati</taxon>
        <taxon>Pseudomonadota</taxon>
        <taxon>Gammaproteobacteria</taxon>
        <taxon>Oceanospirillales</taxon>
        <taxon>Litorivicinaceae</taxon>
        <taxon>Litorivicinus</taxon>
    </lineage>
</organism>
<accession>A0A5Q2Q8R3</accession>
<dbReference type="PROSITE" id="PS00106">
    <property type="entry name" value="GALACTOKINASE"/>
    <property type="match status" value="1"/>
</dbReference>
<evidence type="ECO:0000313" key="14">
    <source>
        <dbReference type="EMBL" id="QGG81129.1"/>
    </source>
</evidence>
<feature type="domain" description="GHMP kinase C-terminal" evidence="12">
    <location>
        <begin position="250"/>
        <end position="319"/>
    </location>
</feature>
<evidence type="ECO:0000256" key="10">
    <source>
        <dbReference type="NCBIfam" id="TIGR00131"/>
    </source>
</evidence>
<evidence type="ECO:0000256" key="3">
    <source>
        <dbReference type="ARBA" id="ARBA00022723"/>
    </source>
</evidence>
<dbReference type="PRINTS" id="PR00959">
    <property type="entry name" value="MEVGALKINASE"/>
</dbReference>
<dbReference type="InterPro" id="IPR020568">
    <property type="entry name" value="Ribosomal_Su5_D2-typ_SF"/>
</dbReference>
<dbReference type="PRINTS" id="PR00473">
    <property type="entry name" value="GALCTOKINASE"/>
</dbReference>
<dbReference type="EMBL" id="CP045871">
    <property type="protein sequence ID" value="QGG81129.1"/>
    <property type="molecule type" value="Genomic_DNA"/>
</dbReference>
<keyword evidence="5 14" id="KW-0418">Kinase</keyword>
<dbReference type="OrthoDB" id="250531at2"/>
<dbReference type="GO" id="GO:0004335">
    <property type="term" value="F:galactokinase activity"/>
    <property type="evidence" value="ECO:0007669"/>
    <property type="project" value="UniProtKB-UniRule"/>
</dbReference>
<dbReference type="GO" id="GO:0006012">
    <property type="term" value="P:galactose metabolic process"/>
    <property type="evidence" value="ECO:0007669"/>
    <property type="project" value="UniProtKB-UniRule"/>
</dbReference>
<dbReference type="PANTHER" id="PTHR10457">
    <property type="entry name" value="MEVALONATE KINASE/GALACTOKINASE"/>
    <property type="match status" value="1"/>
</dbReference>
<dbReference type="PROSITE" id="PS00627">
    <property type="entry name" value="GHMP_KINASES_ATP"/>
    <property type="match status" value="1"/>
</dbReference>
<dbReference type="Gene3D" id="3.30.70.890">
    <property type="entry name" value="GHMP kinase, C-terminal domain"/>
    <property type="match status" value="1"/>
</dbReference>
<dbReference type="GO" id="GO:0005524">
    <property type="term" value="F:ATP binding"/>
    <property type="evidence" value="ECO:0007669"/>
    <property type="project" value="UniProtKB-UniRule"/>
</dbReference>
<dbReference type="InterPro" id="IPR036554">
    <property type="entry name" value="GHMP_kinase_C_sf"/>
</dbReference>
<dbReference type="Pfam" id="PF00288">
    <property type="entry name" value="GHMP_kinases_N"/>
    <property type="match status" value="1"/>
</dbReference>
<evidence type="ECO:0000259" key="11">
    <source>
        <dbReference type="Pfam" id="PF00288"/>
    </source>
</evidence>
<keyword evidence="4" id="KW-0547">Nucleotide-binding</keyword>
<dbReference type="PANTHER" id="PTHR10457:SF7">
    <property type="entry name" value="GALACTOKINASE-RELATED"/>
    <property type="match status" value="1"/>
</dbReference>
<feature type="domain" description="GHMP kinase N-terminal" evidence="11">
    <location>
        <begin position="84"/>
        <end position="154"/>
    </location>
</feature>
<keyword evidence="7" id="KW-0460">Magnesium</keyword>
<dbReference type="FunFam" id="3.30.70.890:FF:000001">
    <property type="entry name" value="Galactokinase"/>
    <property type="match status" value="1"/>
</dbReference>
<dbReference type="SUPFAM" id="SSF55060">
    <property type="entry name" value="GHMP Kinase, C-terminal domain"/>
    <property type="match status" value="1"/>
</dbReference>
<evidence type="ECO:0000259" key="12">
    <source>
        <dbReference type="Pfam" id="PF08544"/>
    </source>
</evidence>
<dbReference type="GO" id="GO:0046872">
    <property type="term" value="F:metal ion binding"/>
    <property type="evidence" value="ECO:0007669"/>
    <property type="project" value="UniProtKB-KW"/>
</dbReference>
<keyword evidence="3" id="KW-0479">Metal-binding</keyword>
<name>A0A5Q2Q8R3_9GAMM</name>
<dbReference type="PIRSF" id="PIRSF000530">
    <property type="entry name" value="Galactokinase"/>
    <property type="match status" value="1"/>
</dbReference>
<evidence type="ECO:0000259" key="13">
    <source>
        <dbReference type="Pfam" id="PF10509"/>
    </source>
</evidence>
<feature type="domain" description="Galactokinase N-terminal" evidence="13">
    <location>
        <begin position="5"/>
        <end position="40"/>
    </location>
</feature>
<evidence type="ECO:0000256" key="8">
    <source>
        <dbReference type="ARBA" id="ARBA00023144"/>
    </source>
</evidence>
<dbReference type="Pfam" id="PF10509">
    <property type="entry name" value="GalKase_gal_bdg"/>
    <property type="match status" value="1"/>
</dbReference>
<proteinExistence type="inferred from homology"/>
<reference evidence="14 15" key="1">
    <citation type="submission" date="2019-11" db="EMBL/GenBank/DDBJ databases">
        <authorList>
            <person name="Khan S.A."/>
            <person name="Jeon C.O."/>
            <person name="Chun B.H."/>
        </authorList>
    </citation>
    <scope>NUCLEOTIDE SEQUENCE [LARGE SCALE GENOMIC DNA]</scope>
    <source>
        <strain evidence="14 15">IMCC 1097</strain>
    </source>
</reference>
<dbReference type="AlphaFoldDB" id="A0A5Q2Q8R3"/>
<protein>
    <recommendedName>
        <fullName evidence="10">Galactokinase</fullName>
        <ecNumber evidence="10">2.7.1.6</ecNumber>
    </recommendedName>
</protein>
<dbReference type="InterPro" id="IPR006203">
    <property type="entry name" value="GHMP_knse_ATP-bd_CS"/>
</dbReference>
<evidence type="ECO:0000256" key="6">
    <source>
        <dbReference type="ARBA" id="ARBA00022840"/>
    </source>
</evidence>
<evidence type="ECO:0000256" key="4">
    <source>
        <dbReference type="ARBA" id="ARBA00022741"/>
    </source>
</evidence>
<evidence type="ECO:0000256" key="1">
    <source>
        <dbReference type="ARBA" id="ARBA00006566"/>
    </source>
</evidence>
<evidence type="ECO:0000256" key="2">
    <source>
        <dbReference type="ARBA" id="ARBA00022679"/>
    </source>
</evidence>
<dbReference type="NCBIfam" id="TIGR00131">
    <property type="entry name" value="gal_kin"/>
    <property type="match status" value="1"/>
</dbReference>
<dbReference type="InterPro" id="IPR013750">
    <property type="entry name" value="GHMP_kinase_C_dom"/>
</dbReference>
<keyword evidence="8" id="KW-0299">Galactose metabolism</keyword>
<dbReference type="InterPro" id="IPR006204">
    <property type="entry name" value="GHMP_kinase_N_dom"/>
</dbReference>
<keyword evidence="9" id="KW-0119">Carbohydrate metabolism</keyword>
<dbReference type="RefSeq" id="WP_153714632.1">
    <property type="nucleotide sequence ID" value="NZ_CP045871.1"/>
</dbReference>
<dbReference type="InterPro" id="IPR019539">
    <property type="entry name" value="GalKase_N"/>
</dbReference>
<comment type="similarity">
    <text evidence="1">Belongs to the GHMP kinase family. GalK subfamily.</text>
</comment>
<dbReference type="InterPro" id="IPR000705">
    <property type="entry name" value="Galactokinase"/>
</dbReference>
<dbReference type="Proteomes" id="UP000388235">
    <property type="component" value="Chromosome"/>
</dbReference>